<evidence type="ECO:0000313" key="3">
    <source>
        <dbReference type="Proteomes" id="UP001168883"/>
    </source>
</evidence>
<dbReference type="EMBL" id="JAUMKJ010000030">
    <property type="protein sequence ID" value="MDO3679733.1"/>
    <property type="molecule type" value="Genomic_DNA"/>
</dbReference>
<dbReference type="Proteomes" id="UP001168883">
    <property type="component" value="Unassembled WGS sequence"/>
</dbReference>
<gene>
    <name evidence="2" type="ORF">Q3C12_22220</name>
</gene>
<name>A0ABT8VFI6_9BACL</name>
<accession>A0ABT8VFI6</accession>
<dbReference type="Pfam" id="PF20469">
    <property type="entry name" value="OLD-like_TOPRIM"/>
    <property type="match status" value="1"/>
</dbReference>
<reference evidence="2" key="1">
    <citation type="submission" date="2023-07" db="EMBL/GenBank/DDBJ databases">
        <authorList>
            <person name="Aktuganov G."/>
            <person name="Boyko T."/>
            <person name="Delegan Y."/>
            <person name="Galimzianova N."/>
            <person name="Gilvanova E."/>
            <person name="Korobov V."/>
            <person name="Kuzmina L."/>
            <person name="Melentiev A."/>
            <person name="Milman P."/>
            <person name="Ryabova A."/>
            <person name="Stupak E."/>
            <person name="Yasakov T."/>
            <person name="Zharikova N."/>
            <person name="Zhurenko E."/>
        </authorList>
    </citation>
    <scope>NUCLEOTIDE SEQUENCE</scope>
    <source>
        <strain evidence="2">IB-739</strain>
    </source>
</reference>
<evidence type="ECO:0000313" key="2">
    <source>
        <dbReference type="EMBL" id="MDO3679733.1"/>
    </source>
</evidence>
<protein>
    <recommendedName>
        <fullName evidence="1">OLD protein-like TOPRIM domain-containing protein</fullName>
    </recommendedName>
</protein>
<dbReference type="RefSeq" id="WP_302879923.1">
    <property type="nucleotide sequence ID" value="NZ_JAUMKJ010000030.1"/>
</dbReference>
<dbReference type="InterPro" id="IPR034139">
    <property type="entry name" value="TOPRIM_OLD"/>
</dbReference>
<comment type="caution">
    <text evidence="2">The sequence shown here is derived from an EMBL/GenBank/DDBJ whole genome shotgun (WGS) entry which is preliminary data.</text>
</comment>
<dbReference type="SUPFAM" id="SSF52980">
    <property type="entry name" value="Restriction endonuclease-like"/>
    <property type="match status" value="1"/>
</dbReference>
<proteinExistence type="predicted"/>
<dbReference type="InterPro" id="IPR011335">
    <property type="entry name" value="Restrct_endonuc-II-like"/>
</dbReference>
<organism evidence="2 3">
    <name type="scientific">Paenibacillus ehimensis</name>
    <dbReference type="NCBI Taxonomy" id="79264"/>
    <lineage>
        <taxon>Bacteria</taxon>
        <taxon>Bacillati</taxon>
        <taxon>Bacillota</taxon>
        <taxon>Bacilli</taxon>
        <taxon>Bacillales</taxon>
        <taxon>Paenibacillaceae</taxon>
        <taxon>Paenibacillus</taxon>
    </lineage>
</organism>
<sequence>MAADIGDIIEEYEKLLNLAADADAAAKRRRGFDFERMLNKLFTLEQLEPRTGYRPSGEQIDGSIYLDGRTYLLEAKWHADPQPASTLYQFKGKVEGKLAGTIGIFISMSGYAEDAVDALVLGKALNIILFDRRDLDAAICRGIGFKNVLKFKLRKAAEEGAIYFPSEGELVTAQKKDAVEIDHLRFDPTTGGVLATQPVDDAEADLLIVCEGDTDRVVIATLSERILGNAGSNRSIKIIVAMGKITIPRVANALWNTFYSASKVLIVADGDGDPAATKDMLVKGLEFDEWISVIPNPSIEVWLDLDVDKLRKWGVKNRVEQSRLAASKLDIEELQNRDEQFAVLHNAILGR</sequence>
<keyword evidence="3" id="KW-1185">Reference proteome</keyword>
<evidence type="ECO:0000259" key="1">
    <source>
        <dbReference type="Pfam" id="PF20469"/>
    </source>
</evidence>
<feature type="domain" description="OLD protein-like TOPRIM" evidence="1">
    <location>
        <begin position="204"/>
        <end position="271"/>
    </location>
</feature>